<sequence>MAKFNRLVLTKEGIDLQSKVQIGLPLKFTKVGIGDGLLTDGKRLDDLKELINRKKIYDINKLKVIGDGTSKVTTIISNKDIEEGFYVREIGLFAEDPDKGEILYCVANAGEYADFLPSHEISPVEFIIELITIVGNAENVTAVINDSLVFVTREELNDLAGAGRTTETVKKNADDILMLAIELAILKNATLNNFTHNIFVVNFEEIKEDELLDGYYDEVNKRLVI</sequence>
<name>A0A0L0WB59_GOTPU</name>
<accession>A0A0L0WB59</accession>
<dbReference type="AlphaFoldDB" id="A0A0L0WB59"/>
<dbReference type="STRING" id="1503.CLPU_6c00510"/>
<evidence type="ECO:0000259" key="1">
    <source>
        <dbReference type="Pfam" id="PF12571"/>
    </source>
</evidence>
<dbReference type="Proteomes" id="UP000037267">
    <property type="component" value="Unassembled WGS sequence"/>
</dbReference>
<dbReference type="EMBL" id="LGSS01000006">
    <property type="protein sequence ID" value="KNF08565.1"/>
    <property type="molecule type" value="Genomic_DNA"/>
</dbReference>
<evidence type="ECO:0000313" key="2">
    <source>
        <dbReference type="EMBL" id="KNF08565.1"/>
    </source>
</evidence>
<evidence type="ECO:0000313" key="3">
    <source>
        <dbReference type="Proteomes" id="UP000037267"/>
    </source>
</evidence>
<keyword evidence="3" id="KW-1185">Reference proteome</keyword>
<reference evidence="3" key="1">
    <citation type="submission" date="2015-07" db="EMBL/GenBank/DDBJ databases">
        <title>Draft genome sequence of the purine-degrading Gottschalkia purinilyticum DSM 1384 (formerly Clostridium purinilyticum).</title>
        <authorList>
            <person name="Poehlein A."/>
            <person name="Schiel-Bengelsdorf B."/>
            <person name="Bengelsdorf F.R."/>
            <person name="Daniel R."/>
            <person name="Duerre P."/>
        </authorList>
    </citation>
    <scope>NUCLEOTIDE SEQUENCE [LARGE SCALE GENOMIC DNA]</scope>
    <source>
        <strain evidence="3">DSM 1384</strain>
    </source>
</reference>
<comment type="caution">
    <text evidence="2">The sequence shown here is derived from an EMBL/GenBank/DDBJ whole genome shotgun (WGS) entry which is preliminary data.</text>
</comment>
<feature type="domain" description="Phage tail fibre protein N-terminal" evidence="1">
    <location>
        <begin position="7"/>
        <end position="153"/>
    </location>
</feature>
<proteinExistence type="predicted"/>
<organism evidence="2 3">
    <name type="scientific">Gottschalkia purinilytica</name>
    <name type="common">Clostridium purinilyticum</name>
    <dbReference type="NCBI Taxonomy" id="1503"/>
    <lineage>
        <taxon>Bacteria</taxon>
        <taxon>Bacillati</taxon>
        <taxon>Bacillota</taxon>
        <taxon>Tissierellia</taxon>
        <taxon>Tissierellales</taxon>
        <taxon>Gottschalkiaceae</taxon>
        <taxon>Gottschalkia</taxon>
    </lineage>
</organism>
<protein>
    <recommendedName>
        <fullName evidence="1">Phage tail fibre protein N-terminal domain-containing protein</fullName>
    </recommendedName>
</protein>
<dbReference type="RefSeq" id="WP_050355086.1">
    <property type="nucleotide sequence ID" value="NZ_LGSS01000006.1"/>
</dbReference>
<dbReference type="InterPro" id="IPR022225">
    <property type="entry name" value="Phage_tail_fibre_N"/>
</dbReference>
<gene>
    <name evidence="2" type="ORF">CLPU_6c00510</name>
</gene>
<dbReference type="Pfam" id="PF12571">
    <property type="entry name" value="Phage_tail_fib"/>
    <property type="match status" value="1"/>
</dbReference>
<dbReference type="OrthoDB" id="9810174at2"/>